<keyword evidence="1" id="KW-0472">Membrane</keyword>
<feature type="transmembrane region" description="Helical" evidence="1">
    <location>
        <begin position="21"/>
        <end position="38"/>
    </location>
</feature>
<dbReference type="Proteomes" id="UP001431902">
    <property type="component" value="Unassembled WGS sequence"/>
</dbReference>
<accession>A0ABT6X5W6</accession>
<dbReference type="RefSeq" id="WP_283223912.1">
    <property type="nucleotide sequence ID" value="NZ_JASGBH010000004.1"/>
</dbReference>
<keyword evidence="1" id="KW-1133">Transmembrane helix</keyword>
<sequence>MKVDLSVISESSSIKQAVQRYIFMTSVYGWLTVGLIIASKKQLLHESQIVRIIEIIFNGGLDFEFFAIVFVSIIFSNGVFSFVYPIESRKFALKAIGVIILTLGELTSCMFVLYHILFNGTWIHTVFAMFIWFIFGAIGIIISDLRIFTLFFKKIIHDI</sequence>
<feature type="transmembrane region" description="Helical" evidence="1">
    <location>
        <begin position="91"/>
        <end position="116"/>
    </location>
</feature>
<evidence type="ECO:0000313" key="2">
    <source>
        <dbReference type="EMBL" id="MDI9233510.1"/>
    </source>
</evidence>
<dbReference type="EMBL" id="JASGBH010000004">
    <property type="protein sequence ID" value="MDI9233510.1"/>
    <property type="molecule type" value="Genomic_DNA"/>
</dbReference>
<name>A0ABT6X5W6_9BURK</name>
<evidence type="ECO:0000256" key="1">
    <source>
        <dbReference type="SAM" id="Phobius"/>
    </source>
</evidence>
<keyword evidence="3" id="KW-1185">Reference proteome</keyword>
<organism evidence="2 3">
    <name type="scientific">Limnohabitans lacus</name>
    <dbReference type="NCBI Taxonomy" id="3045173"/>
    <lineage>
        <taxon>Bacteria</taxon>
        <taxon>Pseudomonadati</taxon>
        <taxon>Pseudomonadota</taxon>
        <taxon>Betaproteobacteria</taxon>
        <taxon>Burkholderiales</taxon>
        <taxon>Comamonadaceae</taxon>
        <taxon>Limnohabitans</taxon>
    </lineage>
</organism>
<feature type="transmembrane region" description="Helical" evidence="1">
    <location>
        <begin position="122"/>
        <end position="145"/>
    </location>
</feature>
<protein>
    <submittedName>
        <fullName evidence="2">Uncharacterized protein</fullName>
    </submittedName>
</protein>
<reference evidence="2" key="1">
    <citation type="submission" date="2023-05" db="EMBL/GenBank/DDBJ databases">
        <title>Limnohabitans sp. strain HM2-2 Genome sequencing and assembly.</title>
        <authorList>
            <person name="Jung Y."/>
        </authorList>
    </citation>
    <scope>NUCLEOTIDE SEQUENCE</scope>
    <source>
        <strain evidence="2">HM2-2</strain>
    </source>
</reference>
<evidence type="ECO:0000313" key="3">
    <source>
        <dbReference type="Proteomes" id="UP001431902"/>
    </source>
</evidence>
<keyword evidence="1" id="KW-0812">Transmembrane</keyword>
<feature type="transmembrane region" description="Helical" evidence="1">
    <location>
        <begin position="65"/>
        <end position="84"/>
    </location>
</feature>
<proteinExistence type="predicted"/>
<comment type="caution">
    <text evidence="2">The sequence shown here is derived from an EMBL/GenBank/DDBJ whole genome shotgun (WGS) entry which is preliminary data.</text>
</comment>
<gene>
    <name evidence="2" type="ORF">QLQ16_06645</name>
</gene>